<sequence length="169" mass="18429">MVIVTDAKDVYDKGNSDTPSYGSQKSLAFTVAWLRGMLGRGNTALRWTATENMFVDCGTKEMDGAHMRKILGEGEWSYRFDADLVKQTVRARAPVQRGPRVLSGQSVASSDPVLAFLQGLSTQKGWHRRNTTAIQANVSLRILQGSKHAFTIQAVVSQPIPEGAALHLG</sequence>
<name>A0A1Q9DP98_SYMMI</name>
<proteinExistence type="predicted"/>
<accession>A0A1Q9DP98</accession>
<dbReference type="OrthoDB" id="3174329at2759"/>
<gene>
    <name evidence="1" type="ORF">AK812_SmicGene20734</name>
</gene>
<evidence type="ECO:0000313" key="2">
    <source>
        <dbReference type="Proteomes" id="UP000186817"/>
    </source>
</evidence>
<reference evidence="1 2" key="1">
    <citation type="submission" date="2016-02" db="EMBL/GenBank/DDBJ databases">
        <title>Genome analysis of coral dinoflagellate symbionts highlights evolutionary adaptations to a symbiotic lifestyle.</title>
        <authorList>
            <person name="Aranda M."/>
            <person name="Li Y."/>
            <person name="Liew Y.J."/>
            <person name="Baumgarten S."/>
            <person name="Simakov O."/>
            <person name="Wilson M."/>
            <person name="Piel J."/>
            <person name="Ashoor H."/>
            <person name="Bougouffa S."/>
            <person name="Bajic V.B."/>
            <person name="Ryu T."/>
            <person name="Ravasi T."/>
            <person name="Bayer T."/>
            <person name="Micklem G."/>
            <person name="Kim H."/>
            <person name="Bhak J."/>
            <person name="Lajeunesse T.C."/>
            <person name="Voolstra C.R."/>
        </authorList>
    </citation>
    <scope>NUCLEOTIDE SEQUENCE [LARGE SCALE GENOMIC DNA]</scope>
    <source>
        <strain evidence="1 2">CCMP2467</strain>
    </source>
</reference>
<protein>
    <submittedName>
        <fullName evidence="1">Uncharacterized protein</fullName>
    </submittedName>
</protein>
<organism evidence="1 2">
    <name type="scientific">Symbiodinium microadriaticum</name>
    <name type="common">Dinoflagellate</name>
    <name type="synonym">Zooxanthella microadriatica</name>
    <dbReference type="NCBI Taxonomy" id="2951"/>
    <lineage>
        <taxon>Eukaryota</taxon>
        <taxon>Sar</taxon>
        <taxon>Alveolata</taxon>
        <taxon>Dinophyceae</taxon>
        <taxon>Suessiales</taxon>
        <taxon>Symbiodiniaceae</taxon>
        <taxon>Symbiodinium</taxon>
    </lineage>
</organism>
<comment type="caution">
    <text evidence="1">The sequence shown here is derived from an EMBL/GenBank/DDBJ whole genome shotgun (WGS) entry which is preliminary data.</text>
</comment>
<keyword evidence="2" id="KW-1185">Reference proteome</keyword>
<evidence type="ECO:0000313" key="1">
    <source>
        <dbReference type="EMBL" id="OLP96994.1"/>
    </source>
</evidence>
<dbReference type="AlphaFoldDB" id="A0A1Q9DP98"/>
<dbReference type="Proteomes" id="UP000186817">
    <property type="component" value="Unassembled WGS sequence"/>
</dbReference>
<dbReference type="EMBL" id="LSRX01000449">
    <property type="protein sequence ID" value="OLP96994.1"/>
    <property type="molecule type" value="Genomic_DNA"/>
</dbReference>